<organism evidence="2 3">
    <name type="scientific">Tanacetum coccineum</name>
    <dbReference type="NCBI Taxonomy" id="301880"/>
    <lineage>
        <taxon>Eukaryota</taxon>
        <taxon>Viridiplantae</taxon>
        <taxon>Streptophyta</taxon>
        <taxon>Embryophyta</taxon>
        <taxon>Tracheophyta</taxon>
        <taxon>Spermatophyta</taxon>
        <taxon>Magnoliopsida</taxon>
        <taxon>eudicotyledons</taxon>
        <taxon>Gunneridae</taxon>
        <taxon>Pentapetalae</taxon>
        <taxon>asterids</taxon>
        <taxon>campanulids</taxon>
        <taxon>Asterales</taxon>
        <taxon>Asteraceae</taxon>
        <taxon>Asteroideae</taxon>
        <taxon>Anthemideae</taxon>
        <taxon>Anthemidinae</taxon>
        <taxon>Tanacetum</taxon>
    </lineage>
</organism>
<evidence type="ECO:0000313" key="3">
    <source>
        <dbReference type="Proteomes" id="UP001151760"/>
    </source>
</evidence>
<name>A0ABQ5C8X0_9ASTR</name>
<feature type="compositionally biased region" description="Gly residues" evidence="1">
    <location>
        <begin position="64"/>
        <end position="74"/>
    </location>
</feature>
<evidence type="ECO:0000256" key="1">
    <source>
        <dbReference type="SAM" id="MobiDB-lite"/>
    </source>
</evidence>
<dbReference type="EMBL" id="BQNB010014024">
    <property type="protein sequence ID" value="GJT23078.1"/>
    <property type="molecule type" value="Genomic_DNA"/>
</dbReference>
<reference evidence="2" key="1">
    <citation type="journal article" date="2022" name="Int. J. Mol. Sci.">
        <title>Draft Genome of Tanacetum Coccineum: Genomic Comparison of Closely Related Tanacetum-Family Plants.</title>
        <authorList>
            <person name="Yamashiro T."/>
            <person name="Shiraishi A."/>
            <person name="Nakayama K."/>
            <person name="Satake H."/>
        </authorList>
    </citation>
    <scope>NUCLEOTIDE SEQUENCE</scope>
</reference>
<feature type="region of interest" description="Disordered" evidence="1">
    <location>
        <begin position="60"/>
        <end position="99"/>
    </location>
</feature>
<accession>A0ABQ5C8X0</accession>
<gene>
    <name evidence="2" type="ORF">Tco_0893015</name>
</gene>
<comment type="caution">
    <text evidence="2">The sequence shown here is derived from an EMBL/GenBank/DDBJ whole genome shotgun (WGS) entry which is preliminary data.</text>
</comment>
<keyword evidence="3" id="KW-1185">Reference proteome</keyword>
<proteinExistence type="predicted"/>
<protein>
    <submittedName>
        <fullName evidence="2">Uncharacterized protein</fullName>
    </submittedName>
</protein>
<sequence length="133" mass="14560">MKEKRWVEFKGEVDSTSISGADVMTAERDKYQEVMPYRKVAPTQEEMAMLEARRQCVKENVTRGDGGGDVGCGDGSRSDDGAGCGDDSRGGDDDDDSGVETVVGMVAAREVVMEMWCRMVVAAKVVAVVWQRW</sequence>
<dbReference type="Proteomes" id="UP001151760">
    <property type="component" value="Unassembled WGS sequence"/>
</dbReference>
<feature type="compositionally biased region" description="Basic and acidic residues" evidence="1">
    <location>
        <begin position="76"/>
        <end position="91"/>
    </location>
</feature>
<reference evidence="2" key="2">
    <citation type="submission" date="2022-01" db="EMBL/GenBank/DDBJ databases">
        <authorList>
            <person name="Yamashiro T."/>
            <person name="Shiraishi A."/>
            <person name="Satake H."/>
            <person name="Nakayama K."/>
        </authorList>
    </citation>
    <scope>NUCLEOTIDE SEQUENCE</scope>
</reference>
<evidence type="ECO:0000313" key="2">
    <source>
        <dbReference type="EMBL" id="GJT23078.1"/>
    </source>
</evidence>